<dbReference type="InterPro" id="IPR027417">
    <property type="entry name" value="P-loop_NTPase"/>
</dbReference>
<dbReference type="Pfam" id="PF08352">
    <property type="entry name" value="oligo_HPY"/>
    <property type="match status" value="1"/>
</dbReference>
<dbReference type="PANTHER" id="PTHR43776">
    <property type="entry name" value="TRANSPORT ATP-BINDING PROTEIN"/>
    <property type="match status" value="1"/>
</dbReference>
<organism evidence="5 6">
    <name type="scientific">Anaerococcus octavius</name>
    <dbReference type="NCBI Taxonomy" id="54007"/>
    <lineage>
        <taxon>Bacteria</taxon>
        <taxon>Bacillati</taxon>
        <taxon>Bacillota</taxon>
        <taxon>Tissierellia</taxon>
        <taxon>Tissierellales</taxon>
        <taxon>Peptoniphilaceae</taxon>
        <taxon>Anaerococcus</taxon>
    </lineage>
</organism>
<evidence type="ECO:0000259" key="4">
    <source>
        <dbReference type="PROSITE" id="PS50893"/>
    </source>
</evidence>
<dbReference type="InterPro" id="IPR017871">
    <property type="entry name" value="ABC_transporter-like_CS"/>
</dbReference>
<evidence type="ECO:0000256" key="3">
    <source>
        <dbReference type="ARBA" id="ARBA00022840"/>
    </source>
</evidence>
<accession>A0A380WW43</accession>
<proteinExistence type="predicted"/>
<sequence length="540" mass="62028">MENTNDKKVLFKIRDLKKYFPLKKKGLFNKGPSSYVHANESISIDIYEGETLGLVGESGCGKSTFGRTLLQIYDQTEGTTLYYGKTLEDVAPAYMGTMIKNIPSQFPSYATANDELNAIYNELENATDDEAHAAANEKAMFKRREIEEKYLNMIRIAGGLLVSDDLAKVQSLLNEYYLSLKEHSKVINDIEFFEQKLQMRSRQWDEYYQKCDNDPRYKELIAKRDELSKVVGEKYNSIETYRDTLKDKEGFEELESQRDNGIDLSELNDEEMREMRKDLQMIFQDPYGSLDSKMTVGNIIGEGVLGHDLFKSRKDKGYNEYIQETMEKCGLAPYFLHRYPHQFSGGQRQRIGIARALALKPSFIVCDEAVSALDVSIQSQIINLLQDLKDQQNNLTYLFITHDLSVVKYISDRIGVMYLGVLVELASTEQIFDNPSHPYTKALLQAIPRTDVDQGQELQTIEGDIPSAVNPPIGCRFHTRCQYAMDICKTYQPQLKDYGNCHYVACHLMEVSEEEKQKAFEENKAIKEKVEHNLEEMSYL</sequence>
<dbReference type="InterPro" id="IPR050319">
    <property type="entry name" value="ABC_transp_ATP-bind"/>
</dbReference>
<dbReference type="GO" id="GO:0005524">
    <property type="term" value="F:ATP binding"/>
    <property type="evidence" value="ECO:0007669"/>
    <property type="project" value="UniProtKB-KW"/>
</dbReference>
<dbReference type="CDD" id="cd03257">
    <property type="entry name" value="ABC_NikE_OppD_transporters"/>
    <property type="match status" value="1"/>
</dbReference>
<keyword evidence="5" id="KW-0378">Hydrolase</keyword>
<dbReference type="PANTHER" id="PTHR43776:SF8">
    <property type="entry name" value="ABC TRANSPORTER, ATP-BINDING PROTEIN"/>
    <property type="match status" value="1"/>
</dbReference>
<name>A0A380WW43_9FIRM</name>
<dbReference type="OrthoDB" id="9806285at2"/>
<dbReference type="Proteomes" id="UP000255124">
    <property type="component" value="Unassembled WGS sequence"/>
</dbReference>
<evidence type="ECO:0000313" key="5">
    <source>
        <dbReference type="EMBL" id="SUU93278.1"/>
    </source>
</evidence>
<feature type="domain" description="ABC transporter" evidence="4">
    <location>
        <begin position="22"/>
        <end position="444"/>
    </location>
</feature>
<dbReference type="GO" id="GO:0015833">
    <property type="term" value="P:peptide transport"/>
    <property type="evidence" value="ECO:0007669"/>
    <property type="project" value="InterPro"/>
</dbReference>
<dbReference type="AlphaFoldDB" id="A0A380WW43"/>
<dbReference type="InterPro" id="IPR013563">
    <property type="entry name" value="Oligopep_ABC_C"/>
</dbReference>
<dbReference type="GO" id="GO:0055085">
    <property type="term" value="P:transmembrane transport"/>
    <property type="evidence" value="ECO:0007669"/>
    <property type="project" value="UniProtKB-ARBA"/>
</dbReference>
<gene>
    <name evidence="5" type="primary">gsiA_4</name>
    <name evidence="5" type="ORF">NCTC9810_01629</name>
</gene>
<dbReference type="NCBIfam" id="TIGR01727">
    <property type="entry name" value="oligo_HPY"/>
    <property type="match status" value="1"/>
</dbReference>
<dbReference type="RefSeq" id="WP_115595798.1">
    <property type="nucleotide sequence ID" value="NZ_UFTA01000002.1"/>
</dbReference>
<dbReference type="Pfam" id="PF00005">
    <property type="entry name" value="ABC_tran"/>
    <property type="match status" value="2"/>
</dbReference>
<dbReference type="InterPro" id="IPR003439">
    <property type="entry name" value="ABC_transporter-like_ATP-bd"/>
</dbReference>
<keyword evidence="1" id="KW-0813">Transport</keyword>
<evidence type="ECO:0000313" key="6">
    <source>
        <dbReference type="Proteomes" id="UP000255124"/>
    </source>
</evidence>
<dbReference type="PROSITE" id="PS00211">
    <property type="entry name" value="ABC_TRANSPORTER_1"/>
    <property type="match status" value="1"/>
</dbReference>
<dbReference type="PROSITE" id="PS50893">
    <property type="entry name" value="ABC_TRANSPORTER_2"/>
    <property type="match status" value="1"/>
</dbReference>
<keyword evidence="2" id="KW-0547">Nucleotide-binding</keyword>
<dbReference type="InterPro" id="IPR003593">
    <property type="entry name" value="AAA+_ATPase"/>
</dbReference>
<dbReference type="GO" id="GO:0016887">
    <property type="term" value="F:ATP hydrolysis activity"/>
    <property type="evidence" value="ECO:0007669"/>
    <property type="project" value="InterPro"/>
</dbReference>
<keyword evidence="3 5" id="KW-0067">ATP-binding</keyword>
<protein>
    <submittedName>
        <fullName evidence="5">Glutathione import ATP-binding protein GsiA</fullName>
        <ecNumber evidence="5">3.6.3.-</ecNumber>
    </submittedName>
</protein>
<reference evidence="5 6" key="1">
    <citation type="submission" date="2018-06" db="EMBL/GenBank/DDBJ databases">
        <authorList>
            <consortium name="Pathogen Informatics"/>
            <person name="Doyle S."/>
        </authorList>
    </citation>
    <scope>NUCLEOTIDE SEQUENCE [LARGE SCALE GENOMIC DNA]</scope>
    <source>
        <strain evidence="5 6">NCTC9810</strain>
    </source>
</reference>
<evidence type="ECO:0000256" key="1">
    <source>
        <dbReference type="ARBA" id="ARBA00022448"/>
    </source>
</evidence>
<dbReference type="SUPFAM" id="SSF52540">
    <property type="entry name" value="P-loop containing nucleoside triphosphate hydrolases"/>
    <property type="match status" value="3"/>
</dbReference>
<dbReference type="EMBL" id="UFTA01000002">
    <property type="protein sequence ID" value="SUU93278.1"/>
    <property type="molecule type" value="Genomic_DNA"/>
</dbReference>
<dbReference type="SMART" id="SM00382">
    <property type="entry name" value="AAA"/>
    <property type="match status" value="1"/>
</dbReference>
<evidence type="ECO:0000256" key="2">
    <source>
        <dbReference type="ARBA" id="ARBA00022741"/>
    </source>
</evidence>
<dbReference type="EC" id="3.6.3.-" evidence="5"/>
<dbReference type="Gene3D" id="3.40.50.300">
    <property type="entry name" value="P-loop containing nucleotide triphosphate hydrolases"/>
    <property type="match status" value="2"/>
</dbReference>